<feature type="transmembrane region" description="Helical" evidence="1">
    <location>
        <begin position="176"/>
        <end position="193"/>
    </location>
</feature>
<feature type="transmembrane region" description="Helical" evidence="1">
    <location>
        <begin position="122"/>
        <end position="142"/>
    </location>
</feature>
<feature type="transmembrane region" description="Helical" evidence="1">
    <location>
        <begin position="154"/>
        <end position="170"/>
    </location>
</feature>
<keyword evidence="3" id="KW-0378">Hydrolase</keyword>
<proteinExistence type="predicted"/>
<feature type="transmembrane region" description="Helical" evidence="1">
    <location>
        <begin position="20"/>
        <end position="38"/>
    </location>
</feature>
<keyword evidence="1" id="KW-0472">Membrane</keyword>
<dbReference type="Proteomes" id="UP001290455">
    <property type="component" value="Unassembled WGS sequence"/>
</dbReference>
<dbReference type="EMBL" id="JAXOFX010000010">
    <property type="protein sequence ID" value="MDZ5473065.1"/>
    <property type="molecule type" value="Genomic_DNA"/>
</dbReference>
<evidence type="ECO:0000313" key="4">
    <source>
        <dbReference type="Proteomes" id="UP001290455"/>
    </source>
</evidence>
<feature type="transmembrane region" description="Helical" evidence="1">
    <location>
        <begin position="58"/>
        <end position="80"/>
    </location>
</feature>
<gene>
    <name evidence="3" type="ORF">SM124_15205</name>
</gene>
<keyword evidence="4" id="KW-1185">Reference proteome</keyword>
<reference evidence="3 4" key="1">
    <citation type="submission" date="2023-11" db="EMBL/GenBank/DDBJ databases">
        <title>Bacillus jintuensis, isolated from a mudflat on the Beibu Gulf coast.</title>
        <authorList>
            <person name="Li M."/>
        </authorList>
    </citation>
    <scope>NUCLEOTIDE SEQUENCE [LARGE SCALE GENOMIC DNA]</scope>
    <source>
        <strain evidence="3 4">31A1R</strain>
    </source>
</reference>
<accession>A0ABU5J128</accession>
<dbReference type="EC" id="3.4.-.-" evidence="3"/>
<feature type="domain" description="CAAX prenyl protease 2/Lysostaphin resistance protein A-like" evidence="2">
    <location>
        <begin position="96"/>
        <end position="187"/>
    </location>
</feature>
<evidence type="ECO:0000313" key="3">
    <source>
        <dbReference type="EMBL" id="MDZ5473065.1"/>
    </source>
</evidence>
<dbReference type="RefSeq" id="WP_322447365.1">
    <property type="nucleotide sequence ID" value="NZ_JAXOFX010000010.1"/>
</dbReference>
<protein>
    <submittedName>
        <fullName evidence="3">CPBP family intramembrane glutamic endopeptidase</fullName>
        <ecNumber evidence="3">3.4.-.-</ecNumber>
    </submittedName>
</protein>
<comment type="caution">
    <text evidence="3">The sequence shown here is derived from an EMBL/GenBank/DDBJ whole genome shotgun (WGS) entry which is preliminary data.</text>
</comment>
<evidence type="ECO:0000256" key="1">
    <source>
        <dbReference type="SAM" id="Phobius"/>
    </source>
</evidence>
<dbReference type="InterPro" id="IPR003675">
    <property type="entry name" value="Rce1/LyrA-like_dom"/>
</dbReference>
<name>A0ABU5J128_9BACI</name>
<organism evidence="3 4">
    <name type="scientific">Robertmurraya mangrovi</name>
    <dbReference type="NCBI Taxonomy" id="3098077"/>
    <lineage>
        <taxon>Bacteria</taxon>
        <taxon>Bacillati</taxon>
        <taxon>Bacillota</taxon>
        <taxon>Bacilli</taxon>
        <taxon>Bacillales</taxon>
        <taxon>Bacillaceae</taxon>
        <taxon>Robertmurraya</taxon>
    </lineage>
</organism>
<keyword evidence="1" id="KW-0812">Transmembrane</keyword>
<sequence length="205" mass="23475">MSKTMTDKNKKIKEFSLKEATPIIGLFSLILSVLILALTMAGKLPFELYLSFKDPIKLFVSSLIAFLGLMTLGIVLTLITPAHLIDDTNKSLHNESLFSIIIGMFIYVLFEELLYRGLIQNFILLTLNNEWIAILATTFIFVMAHTRYFKKPIMLLNIILPGFIFCWIYNYTNNLLVPITIHFLTNVGMTLLFKYKLLKIRGNVS</sequence>
<dbReference type="GO" id="GO:0016787">
    <property type="term" value="F:hydrolase activity"/>
    <property type="evidence" value="ECO:0007669"/>
    <property type="project" value="UniProtKB-KW"/>
</dbReference>
<feature type="transmembrane region" description="Helical" evidence="1">
    <location>
        <begin position="92"/>
        <end position="110"/>
    </location>
</feature>
<keyword evidence="1" id="KW-1133">Transmembrane helix</keyword>
<dbReference type="Pfam" id="PF02517">
    <property type="entry name" value="Rce1-like"/>
    <property type="match status" value="1"/>
</dbReference>
<evidence type="ECO:0000259" key="2">
    <source>
        <dbReference type="Pfam" id="PF02517"/>
    </source>
</evidence>